<feature type="transmembrane region" description="Helical" evidence="10">
    <location>
        <begin position="160"/>
        <end position="180"/>
    </location>
</feature>
<dbReference type="SMART" id="SM00382">
    <property type="entry name" value="AAA"/>
    <property type="match status" value="1"/>
</dbReference>
<dbReference type="Pfam" id="PF00005">
    <property type="entry name" value="ABC_tran"/>
    <property type="match status" value="1"/>
</dbReference>
<comment type="caution">
    <text evidence="13">The sequence shown here is derived from an EMBL/GenBank/DDBJ whole genome shotgun (WGS) entry which is preliminary data.</text>
</comment>
<dbReference type="SUPFAM" id="SSF90123">
    <property type="entry name" value="ABC transporter transmembrane region"/>
    <property type="match status" value="1"/>
</dbReference>
<dbReference type="EMBL" id="DVLF01000155">
    <property type="protein sequence ID" value="HIT50352.1"/>
    <property type="molecule type" value="Genomic_DNA"/>
</dbReference>
<evidence type="ECO:0000256" key="7">
    <source>
        <dbReference type="ARBA" id="ARBA00022840"/>
    </source>
</evidence>
<evidence type="ECO:0000256" key="9">
    <source>
        <dbReference type="ARBA" id="ARBA00023136"/>
    </source>
</evidence>
<dbReference type="FunFam" id="3.40.50.300:FF:000221">
    <property type="entry name" value="Multidrug ABC transporter ATP-binding protein"/>
    <property type="match status" value="1"/>
</dbReference>
<protein>
    <submittedName>
        <fullName evidence="13">ABC transporter ATP-binding protein</fullName>
    </submittedName>
</protein>
<reference evidence="13" key="2">
    <citation type="journal article" date="2021" name="PeerJ">
        <title>Extensive microbial diversity within the chicken gut microbiome revealed by metagenomics and culture.</title>
        <authorList>
            <person name="Gilroy R."/>
            <person name="Ravi A."/>
            <person name="Getino M."/>
            <person name="Pursley I."/>
            <person name="Horton D.L."/>
            <person name="Alikhan N.F."/>
            <person name="Baker D."/>
            <person name="Gharbi K."/>
            <person name="Hall N."/>
            <person name="Watson M."/>
            <person name="Adriaenssens E.M."/>
            <person name="Foster-Nyarko E."/>
            <person name="Jarju S."/>
            <person name="Secka A."/>
            <person name="Antonio M."/>
            <person name="Oren A."/>
            <person name="Chaudhuri R.R."/>
            <person name="La Ragione R."/>
            <person name="Hildebrand F."/>
            <person name="Pallen M.J."/>
        </authorList>
    </citation>
    <scope>NUCLEOTIDE SEQUENCE</scope>
    <source>
        <strain evidence="13">ChiW17-6978</strain>
    </source>
</reference>
<dbReference type="PANTHER" id="PTHR43394:SF1">
    <property type="entry name" value="ATP-BINDING CASSETTE SUB-FAMILY B MEMBER 10, MITOCHONDRIAL"/>
    <property type="match status" value="1"/>
</dbReference>
<name>A0A9D1GR38_9MOLU</name>
<comment type="subcellular location">
    <subcellularLocation>
        <location evidence="1">Cell membrane</location>
        <topology evidence="1">Multi-pass membrane protein</topology>
    </subcellularLocation>
</comment>
<feature type="transmembrane region" description="Helical" evidence="10">
    <location>
        <begin position="135"/>
        <end position="154"/>
    </location>
</feature>
<dbReference type="InterPro" id="IPR039421">
    <property type="entry name" value="Type_1_exporter"/>
</dbReference>
<dbReference type="InterPro" id="IPR003593">
    <property type="entry name" value="AAA+_ATPase"/>
</dbReference>
<feature type="transmembrane region" description="Helical" evidence="10">
    <location>
        <begin position="246"/>
        <end position="265"/>
    </location>
</feature>
<keyword evidence="3" id="KW-0813">Transport</keyword>
<evidence type="ECO:0000256" key="10">
    <source>
        <dbReference type="SAM" id="Phobius"/>
    </source>
</evidence>
<evidence type="ECO:0000256" key="8">
    <source>
        <dbReference type="ARBA" id="ARBA00022989"/>
    </source>
</evidence>
<accession>A0A9D1GR38</accession>
<gene>
    <name evidence="13" type="ORF">IAD46_04935</name>
</gene>
<evidence type="ECO:0000256" key="4">
    <source>
        <dbReference type="ARBA" id="ARBA00022475"/>
    </source>
</evidence>
<feature type="transmembrane region" description="Helical" evidence="10">
    <location>
        <begin position="21"/>
        <end position="41"/>
    </location>
</feature>
<keyword evidence="9 10" id="KW-0472">Membrane</keyword>
<evidence type="ECO:0000313" key="14">
    <source>
        <dbReference type="Proteomes" id="UP000886758"/>
    </source>
</evidence>
<dbReference type="AlphaFoldDB" id="A0A9D1GR38"/>
<dbReference type="Pfam" id="PF00664">
    <property type="entry name" value="ABC_membrane"/>
    <property type="match status" value="1"/>
</dbReference>
<dbReference type="Gene3D" id="1.20.1560.10">
    <property type="entry name" value="ABC transporter type 1, transmembrane domain"/>
    <property type="match status" value="1"/>
</dbReference>
<organism evidence="13 14">
    <name type="scientific">Candidatus Pelethenecus faecipullorum</name>
    <dbReference type="NCBI Taxonomy" id="2840900"/>
    <lineage>
        <taxon>Bacteria</taxon>
        <taxon>Bacillati</taxon>
        <taxon>Mycoplasmatota</taxon>
        <taxon>Mollicutes</taxon>
        <taxon>Candidatus Pelethenecus</taxon>
    </lineage>
</organism>
<evidence type="ECO:0000256" key="5">
    <source>
        <dbReference type="ARBA" id="ARBA00022692"/>
    </source>
</evidence>
<evidence type="ECO:0000256" key="1">
    <source>
        <dbReference type="ARBA" id="ARBA00004651"/>
    </source>
</evidence>
<dbReference type="Gene3D" id="3.40.50.300">
    <property type="entry name" value="P-loop containing nucleotide triphosphate hydrolases"/>
    <property type="match status" value="1"/>
</dbReference>
<dbReference type="CDD" id="cd18548">
    <property type="entry name" value="ABC_6TM_Tm287_like"/>
    <property type="match status" value="1"/>
</dbReference>
<dbReference type="InterPro" id="IPR003439">
    <property type="entry name" value="ABC_transporter-like_ATP-bd"/>
</dbReference>
<evidence type="ECO:0000256" key="6">
    <source>
        <dbReference type="ARBA" id="ARBA00022741"/>
    </source>
</evidence>
<dbReference type="InterPro" id="IPR036640">
    <property type="entry name" value="ABC1_TM_sf"/>
</dbReference>
<dbReference type="PANTHER" id="PTHR43394">
    <property type="entry name" value="ATP-DEPENDENT PERMEASE MDL1, MITOCHONDRIAL"/>
    <property type="match status" value="1"/>
</dbReference>
<dbReference type="InterPro" id="IPR027417">
    <property type="entry name" value="P-loop_NTPase"/>
</dbReference>
<dbReference type="GO" id="GO:0005886">
    <property type="term" value="C:plasma membrane"/>
    <property type="evidence" value="ECO:0007669"/>
    <property type="project" value="UniProtKB-SubCell"/>
</dbReference>
<evidence type="ECO:0000259" key="11">
    <source>
        <dbReference type="PROSITE" id="PS50893"/>
    </source>
</evidence>
<keyword evidence="5 10" id="KW-0812">Transmembrane</keyword>
<sequence>MIKILKKSIREYKKASLLTPLFVSLEVVMECLIPLLMTYILEFAQHENPNTTYIILLSLGIVVLGFVSLLFGFLSGKYAAIAAAGFAKNLRRDIFYKVEEFSFENIDHFQAASLVTRMTTDITNIQQAYGMIIRTAVRVPLMMISSIVLAFILSPKIATIYVLILPILAIVLFSLIRVAMPIFDKVFDRYDHMNASVEENIKGIRVVKTYVRETYEKEKFAKTSENVKKGFITAERIVAWNQPSMMVAMYVALSLVSMFSAYLIVTTNQTEFKISQLSAIITYGTQILMSLMMLTMIFVMISISIASMHRVTEVLKEKSTIDSPLNPVTEVKDGSIEFKNVSFKYAKEAEKFALANVDFKIESGKTVGIIGGTGSSKTTLVNLLSRLYDTTVGEVKVGGVDVKDYDLNVLRDSVAVVLQKNVLFSGSIKDNLRWGDEQATDEEMVRVCKIACADEFIQTFPNGYDTYIEQGGTNVSGGQKQRLCIARALLKKPKVLILDDSTSAVDTKTDAHIRKALRTEIPQTTKIIIAQRVSSIEDADVIFVMDGGKIVASGNHEALLSNCSIYREIYDLQTKKGGNKDE</sequence>
<dbReference type="PROSITE" id="PS50893">
    <property type="entry name" value="ABC_TRANSPORTER_2"/>
    <property type="match status" value="1"/>
</dbReference>
<feature type="domain" description="ABC transporter" evidence="11">
    <location>
        <begin position="336"/>
        <end position="572"/>
    </location>
</feature>
<keyword evidence="7 13" id="KW-0067">ATP-binding</keyword>
<dbReference type="GO" id="GO:0015421">
    <property type="term" value="F:ABC-type oligopeptide transporter activity"/>
    <property type="evidence" value="ECO:0007669"/>
    <property type="project" value="TreeGrafter"/>
</dbReference>
<feature type="domain" description="ABC transmembrane type-1" evidence="12">
    <location>
        <begin position="32"/>
        <end position="301"/>
    </location>
</feature>
<feature type="transmembrane region" description="Helical" evidence="10">
    <location>
        <begin position="277"/>
        <end position="301"/>
    </location>
</feature>
<evidence type="ECO:0000259" key="12">
    <source>
        <dbReference type="PROSITE" id="PS50929"/>
    </source>
</evidence>
<dbReference type="Proteomes" id="UP000886758">
    <property type="component" value="Unassembled WGS sequence"/>
</dbReference>
<dbReference type="InterPro" id="IPR011527">
    <property type="entry name" value="ABC1_TM_dom"/>
</dbReference>
<dbReference type="InterPro" id="IPR017871">
    <property type="entry name" value="ABC_transporter-like_CS"/>
</dbReference>
<reference evidence="13" key="1">
    <citation type="submission" date="2020-10" db="EMBL/GenBank/DDBJ databases">
        <authorList>
            <person name="Gilroy R."/>
        </authorList>
    </citation>
    <scope>NUCLEOTIDE SEQUENCE</scope>
    <source>
        <strain evidence="13">ChiW17-6978</strain>
    </source>
</reference>
<evidence type="ECO:0000256" key="3">
    <source>
        <dbReference type="ARBA" id="ARBA00022448"/>
    </source>
</evidence>
<keyword evidence="8 10" id="KW-1133">Transmembrane helix</keyword>
<comment type="similarity">
    <text evidence="2">Belongs to the ABC transporter superfamily.</text>
</comment>
<evidence type="ECO:0000313" key="13">
    <source>
        <dbReference type="EMBL" id="HIT50352.1"/>
    </source>
</evidence>
<dbReference type="SUPFAM" id="SSF52540">
    <property type="entry name" value="P-loop containing nucleoside triphosphate hydrolases"/>
    <property type="match status" value="1"/>
</dbReference>
<proteinExistence type="inferred from homology"/>
<keyword evidence="4" id="KW-1003">Cell membrane</keyword>
<feature type="transmembrane region" description="Helical" evidence="10">
    <location>
        <begin position="53"/>
        <end position="74"/>
    </location>
</feature>
<keyword evidence="6" id="KW-0547">Nucleotide-binding</keyword>
<evidence type="ECO:0000256" key="2">
    <source>
        <dbReference type="ARBA" id="ARBA00005417"/>
    </source>
</evidence>
<dbReference type="GO" id="GO:0016887">
    <property type="term" value="F:ATP hydrolysis activity"/>
    <property type="evidence" value="ECO:0007669"/>
    <property type="project" value="InterPro"/>
</dbReference>
<dbReference type="PROSITE" id="PS00211">
    <property type="entry name" value="ABC_TRANSPORTER_1"/>
    <property type="match status" value="1"/>
</dbReference>
<dbReference type="PROSITE" id="PS50929">
    <property type="entry name" value="ABC_TM1F"/>
    <property type="match status" value="1"/>
</dbReference>
<dbReference type="GO" id="GO:0005524">
    <property type="term" value="F:ATP binding"/>
    <property type="evidence" value="ECO:0007669"/>
    <property type="project" value="UniProtKB-KW"/>
</dbReference>